<reference evidence="2 3" key="1">
    <citation type="submission" date="2020-06" db="EMBL/GenBank/DDBJ databases">
        <title>NJ-3-1, isolated from saline soil.</title>
        <authorList>
            <person name="Cui H.L."/>
            <person name="Shi X."/>
        </authorList>
    </citation>
    <scope>NUCLEOTIDE SEQUENCE [LARGE SCALE GENOMIC DNA]</scope>
    <source>
        <strain evidence="2 3">NJ-3-1</strain>
    </source>
</reference>
<feature type="transmembrane region" description="Helical" evidence="1">
    <location>
        <begin position="20"/>
        <end position="47"/>
    </location>
</feature>
<keyword evidence="1" id="KW-0812">Transmembrane</keyword>
<evidence type="ECO:0000256" key="1">
    <source>
        <dbReference type="SAM" id="Phobius"/>
    </source>
</evidence>
<evidence type="ECO:0000313" key="2">
    <source>
        <dbReference type="EMBL" id="QLG61996.1"/>
    </source>
</evidence>
<dbReference type="EMBL" id="CP058579">
    <property type="protein sequence ID" value="QLG61996.1"/>
    <property type="molecule type" value="Genomic_DNA"/>
</dbReference>
<proteinExistence type="predicted"/>
<dbReference type="KEGG" id="halu:HUG12_09785"/>
<keyword evidence="1" id="KW-0472">Membrane</keyword>
<gene>
    <name evidence="2" type="ORF">HUG12_09785</name>
</gene>
<organism evidence="2 3">
    <name type="scientific">Halorarum salinum</name>
    <dbReference type="NCBI Taxonomy" id="2743089"/>
    <lineage>
        <taxon>Archaea</taxon>
        <taxon>Methanobacteriati</taxon>
        <taxon>Methanobacteriota</taxon>
        <taxon>Stenosarchaea group</taxon>
        <taxon>Halobacteria</taxon>
        <taxon>Halobacteriales</taxon>
        <taxon>Haloferacaceae</taxon>
        <taxon>Halorarum</taxon>
    </lineage>
</organism>
<dbReference type="AlphaFoldDB" id="A0A7D5Q9U2"/>
<dbReference type="GeneID" id="56037750"/>
<dbReference type="RefSeq" id="WP_179268581.1">
    <property type="nucleotide sequence ID" value="NZ_CP058579.1"/>
</dbReference>
<keyword evidence="3" id="KW-1185">Reference proteome</keyword>
<dbReference type="Proteomes" id="UP000509626">
    <property type="component" value="Chromosome"/>
</dbReference>
<protein>
    <submittedName>
        <fullName evidence="2">Uncharacterized protein</fullName>
    </submittedName>
</protein>
<name>A0A7D5Q9U2_9EURY</name>
<accession>A0A7D5Q9U2</accession>
<evidence type="ECO:0000313" key="3">
    <source>
        <dbReference type="Proteomes" id="UP000509626"/>
    </source>
</evidence>
<sequence length="64" mass="7137">MQLFPLWLAHEMFTGWNDTLLGAIIDAMGGYTAAMVFQVLIVLAYLVPEHVDVRLQTNTEGDAK</sequence>
<keyword evidence="1" id="KW-1133">Transmembrane helix</keyword>